<dbReference type="GO" id="GO:0005634">
    <property type="term" value="C:nucleus"/>
    <property type="evidence" value="ECO:0007669"/>
    <property type="project" value="TreeGrafter"/>
</dbReference>
<evidence type="ECO:0000256" key="2">
    <source>
        <dbReference type="ARBA" id="ARBA00022771"/>
    </source>
</evidence>
<keyword evidence="1" id="KW-0479">Metal-binding</keyword>
<dbReference type="GO" id="GO:0008270">
    <property type="term" value="F:zinc ion binding"/>
    <property type="evidence" value="ECO:0007669"/>
    <property type="project" value="UniProtKB-KW"/>
</dbReference>
<evidence type="ECO:0000256" key="1">
    <source>
        <dbReference type="ARBA" id="ARBA00022723"/>
    </source>
</evidence>
<keyword evidence="7" id="KW-0675">Receptor</keyword>
<evidence type="ECO:0000313" key="12">
    <source>
        <dbReference type="Proteomes" id="UP001175271"/>
    </source>
</evidence>
<feature type="region of interest" description="Disordered" evidence="9">
    <location>
        <begin position="159"/>
        <end position="179"/>
    </location>
</feature>
<dbReference type="EMBL" id="JAUCMV010000002">
    <property type="protein sequence ID" value="KAK0420448.1"/>
    <property type="molecule type" value="Genomic_DNA"/>
</dbReference>
<proteinExistence type="predicted"/>
<dbReference type="PROSITE" id="PS51030">
    <property type="entry name" value="NUCLEAR_REC_DBD_2"/>
    <property type="match status" value="1"/>
</dbReference>
<dbReference type="Pfam" id="PF00105">
    <property type="entry name" value="zf-C4"/>
    <property type="match status" value="1"/>
</dbReference>
<evidence type="ECO:0000256" key="3">
    <source>
        <dbReference type="ARBA" id="ARBA00022833"/>
    </source>
</evidence>
<dbReference type="GO" id="GO:0043565">
    <property type="term" value="F:sequence-specific DNA binding"/>
    <property type="evidence" value="ECO:0007669"/>
    <property type="project" value="InterPro"/>
</dbReference>
<dbReference type="InterPro" id="IPR013088">
    <property type="entry name" value="Znf_NHR/GATA"/>
</dbReference>
<evidence type="ECO:0000256" key="8">
    <source>
        <dbReference type="ARBA" id="ARBA00023242"/>
    </source>
</evidence>
<accession>A0AA39IC35</accession>
<keyword evidence="6" id="KW-0804">Transcription</keyword>
<keyword evidence="5" id="KW-0238">DNA-binding</keyword>
<keyword evidence="4" id="KW-0805">Transcription regulation</keyword>
<gene>
    <name evidence="11" type="ORF">QR680_014687</name>
</gene>
<dbReference type="Gene3D" id="3.30.50.10">
    <property type="entry name" value="Erythroid Transcription Factor GATA-1, subunit A"/>
    <property type="match status" value="1"/>
</dbReference>
<evidence type="ECO:0000256" key="7">
    <source>
        <dbReference type="ARBA" id="ARBA00023170"/>
    </source>
</evidence>
<dbReference type="PANTHER" id="PTHR46011">
    <property type="entry name" value="NUCLEAR HORMONE RECEPTOR FAMILY MEMBER NHR-86-RELATED"/>
    <property type="match status" value="1"/>
</dbReference>
<reference evidence="11" key="1">
    <citation type="submission" date="2023-06" db="EMBL/GenBank/DDBJ databases">
        <title>Genomic analysis of the entomopathogenic nematode Steinernema hermaphroditum.</title>
        <authorList>
            <person name="Schwarz E.M."/>
            <person name="Heppert J.K."/>
            <person name="Baniya A."/>
            <person name="Schwartz H.T."/>
            <person name="Tan C.-H."/>
            <person name="Antoshechkin I."/>
            <person name="Sternberg P.W."/>
            <person name="Goodrich-Blair H."/>
            <person name="Dillman A.R."/>
        </authorList>
    </citation>
    <scope>NUCLEOTIDE SEQUENCE</scope>
    <source>
        <strain evidence="11">PS9179</strain>
        <tissue evidence="11">Whole animal</tissue>
    </source>
</reference>
<evidence type="ECO:0000259" key="10">
    <source>
        <dbReference type="PROSITE" id="PS51030"/>
    </source>
</evidence>
<evidence type="ECO:0000256" key="4">
    <source>
        <dbReference type="ARBA" id="ARBA00023015"/>
    </source>
</evidence>
<feature type="domain" description="Nuclear receptor" evidence="10">
    <location>
        <begin position="1"/>
        <end position="73"/>
    </location>
</feature>
<keyword evidence="8" id="KW-0539">Nucleus</keyword>
<comment type="caution">
    <text evidence="11">The sequence shown here is derived from an EMBL/GenBank/DDBJ whole genome shotgun (WGS) entry which is preliminary data.</text>
</comment>
<dbReference type="GO" id="GO:0003700">
    <property type="term" value="F:DNA-binding transcription factor activity"/>
    <property type="evidence" value="ECO:0007669"/>
    <property type="project" value="InterPro"/>
</dbReference>
<evidence type="ECO:0000256" key="9">
    <source>
        <dbReference type="SAM" id="MobiDB-lite"/>
    </source>
</evidence>
<evidence type="ECO:0000256" key="5">
    <source>
        <dbReference type="ARBA" id="ARBA00023125"/>
    </source>
</evidence>
<keyword evidence="12" id="KW-1185">Reference proteome</keyword>
<dbReference type="Proteomes" id="UP001175271">
    <property type="component" value="Unassembled WGS sequence"/>
</dbReference>
<sequence length="455" mass="52769">METTAQYLYGAQKRVCRSCGVAFMRHAKLNIQPECLKNPVQCEPGQVASRHQCRKCWVQRCFEIGMSYNDYVVHKSEEPEKAIKGLEIDKKSIVSLADFADNVCMMESAFCTPGTNAARELCRKCRIDRCFAVGMSEECVFFQTGISCPVIYNAQSEIDGPQGQEHREPVPEKSGDKKTEGAIRCSLMKQIAIGMRNMREAIEDQHSNGRATVGVHEEGENFFSMEKQFMLEESMHLHIYSLLSKLNLFKKFDPANLMELAQHLAPYTVWIILAYYVHRNGGGKIEKYNYNRNFILPHVYVDNTYYGIYVQVKNSLPWAPPIDWTNIATARMEVINSEEKLIQILKEYFFPNQSTFHLLMFLLFAELMVKRSRMKGDKQAQSKFEDLKNRILKEMETWYKSKNMSLQLMFAKVHDFLEFAEAQGQKVTDLRTFLKLHMDLYKMQNHGEEHLATHF</sequence>
<feature type="compositionally biased region" description="Basic and acidic residues" evidence="9">
    <location>
        <begin position="164"/>
        <end position="179"/>
    </location>
</feature>
<keyword evidence="2" id="KW-0863">Zinc-finger</keyword>
<protein>
    <recommendedName>
        <fullName evidence="10">Nuclear receptor domain-containing protein</fullName>
    </recommendedName>
</protein>
<name>A0AA39IC35_9BILA</name>
<dbReference type="SMART" id="SM00399">
    <property type="entry name" value="ZnF_C4"/>
    <property type="match status" value="1"/>
</dbReference>
<keyword evidence="3" id="KW-0862">Zinc</keyword>
<dbReference type="InterPro" id="IPR001628">
    <property type="entry name" value="Znf_hrmn_rcpt"/>
</dbReference>
<dbReference type="AlphaFoldDB" id="A0AA39IC35"/>
<organism evidence="11 12">
    <name type="scientific">Steinernema hermaphroditum</name>
    <dbReference type="NCBI Taxonomy" id="289476"/>
    <lineage>
        <taxon>Eukaryota</taxon>
        <taxon>Metazoa</taxon>
        <taxon>Ecdysozoa</taxon>
        <taxon>Nematoda</taxon>
        <taxon>Chromadorea</taxon>
        <taxon>Rhabditida</taxon>
        <taxon>Tylenchina</taxon>
        <taxon>Panagrolaimomorpha</taxon>
        <taxon>Strongyloidoidea</taxon>
        <taxon>Steinernematidae</taxon>
        <taxon>Steinernema</taxon>
    </lineage>
</organism>
<dbReference type="SUPFAM" id="SSF57716">
    <property type="entry name" value="Glucocorticoid receptor-like (DNA-binding domain)"/>
    <property type="match status" value="2"/>
</dbReference>
<evidence type="ECO:0000256" key="6">
    <source>
        <dbReference type="ARBA" id="ARBA00023163"/>
    </source>
</evidence>
<dbReference type="PANTHER" id="PTHR46011:SF6">
    <property type="entry name" value="HIGH ZINC ACTIVATED NUCLEAR RECEPTOR PROTEIN"/>
    <property type="match status" value="1"/>
</dbReference>
<evidence type="ECO:0000313" key="11">
    <source>
        <dbReference type="EMBL" id="KAK0420448.1"/>
    </source>
</evidence>